<protein>
    <submittedName>
        <fullName evidence="3 4">Aminoglycoside phosphotransferase</fullName>
    </submittedName>
</protein>
<dbReference type="RefSeq" id="WP_043068346.1">
    <property type="nucleotide sequence ID" value="NZ_BJOA01000125.1"/>
</dbReference>
<keyword evidence="1" id="KW-0812">Transmembrane</keyword>
<dbReference type="OrthoDB" id="334783at2"/>
<dbReference type="InterPro" id="IPR011009">
    <property type="entry name" value="Kinase-like_dom_sf"/>
</dbReference>
<dbReference type="SUPFAM" id="SSF56112">
    <property type="entry name" value="Protein kinase-like (PK-like)"/>
    <property type="match status" value="1"/>
</dbReference>
<feature type="domain" description="Aminoglycoside phosphotransferase" evidence="2">
    <location>
        <begin position="21"/>
        <end position="242"/>
    </location>
</feature>
<evidence type="ECO:0000313" key="5">
    <source>
        <dbReference type="Proteomes" id="UP000037269"/>
    </source>
</evidence>
<dbReference type="PANTHER" id="PTHR41283">
    <property type="entry name" value="AMINOGLYCOSIDE PHOSPHOTRANSFERASE"/>
    <property type="match status" value="1"/>
</dbReference>
<feature type="transmembrane region" description="Helical" evidence="1">
    <location>
        <begin position="251"/>
        <end position="273"/>
    </location>
</feature>
<dbReference type="STRING" id="47500.AF333_21040"/>
<dbReference type="AlphaFoldDB" id="A0A0D1UWX1"/>
<evidence type="ECO:0000259" key="2">
    <source>
        <dbReference type="Pfam" id="PF01636"/>
    </source>
</evidence>
<dbReference type="Gene3D" id="3.90.1200.10">
    <property type="match status" value="1"/>
</dbReference>
<dbReference type="GO" id="GO:0016301">
    <property type="term" value="F:kinase activity"/>
    <property type="evidence" value="ECO:0007669"/>
    <property type="project" value="UniProtKB-KW"/>
</dbReference>
<dbReference type="PATRIC" id="fig|47500.8.peg.3755"/>
<keyword evidence="4" id="KW-0418">Kinase</keyword>
<dbReference type="EMBL" id="FNED01000039">
    <property type="protein sequence ID" value="SDK11701.1"/>
    <property type="molecule type" value="Genomic_DNA"/>
</dbReference>
<gene>
    <name evidence="3" type="ORF">AF333_21040</name>
    <name evidence="4" type="ORF">SAMN04487909_13942</name>
</gene>
<evidence type="ECO:0000313" key="4">
    <source>
        <dbReference type="EMBL" id="SDK11701.1"/>
    </source>
</evidence>
<dbReference type="Pfam" id="PF01636">
    <property type="entry name" value="APH"/>
    <property type="match status" value="1"/>
</dbReference>
<organism evidence="3 5">
    <name type="scientific">Aneurinibacillus migulanus</name>
    <name type="common">Bacillus migulanus</name>
    <dbReference type="NCBI Taxonomy" id="47500"/>
    <lineage>
        <taxon>Bacteria</taxon>
        <taxon>Bacillati</taxon>
        <taxon>Bacillota</taxon>
        <taxon>Bacilli</taxon>
        <taxon>Bacillales</taxon>
        <taxon>Paenibacillaceae</taxon>
        <taxon>Aneurinibacillus group</taxon>
        <taxon>Aneurinibacillus</taxon>
    </lineage>
</organism>
<proteinExistence type="predicted"/>
<dbReference type="GeneID" id="42307635"/>
<keyword evidence="5" id="KW-1185">Reference proteome</keyword>
<dbReference type="EMBL" id="LGUG01000004">
    <property type="protein sequence ID" value="KON97576.1"/>
    <property type="molecule type" value="Genomic_DNA"/>
</dbReference>
<reference evidence="4 6" key="2">
    <citation type="submission" date="2016-10" db="EMBL/GenBank/DDBJ databases">
        <authorList>
            <person name="de Groot N.N."/>
        </authorList>
    </citation>
    <scope>NUCLEOTIDE SEQUENCE [LARGE SCALE GENOMIC DNA]</scope>
    <source>
        <strain evidence="4 6">DSM 2895</strain>
    </source>
</reference>
<evidence type="ECO:0000256" key="1">
    <source>
        <dbReference type="SAM" id="Phobius"/>
    </source>
</evidence>
<dbReference type="Proteomes" id="UP000182836">
    <property type="component" value="Unassembled WGS sequence"/>
</dbReference>
<keyword evidence="3" id="KW-0808">Transferase</keyword>
<keyword evidence="1" id="KW-1133">Transmembrane helix</keyword>
<sequence>MNAIIQVLQDRVNLLQNNTKIEELPKGYSPDKKYVVYVDNKKLLLRVGDIESYNKKKTEFQILRDMQSLRVQSPLPIDIGVIEEFNSCYNIFSFIDGIDAKDIIRTLSEEEQYNIGMEAGKQLSRMHLYEASSTINNWYERAMRKHYRYLNAYKDCGIKIKNDEKIINFIENNKQYIKKRPNRLQHDDFHLGNIIVKDNKFAGVIDFNNFDWGDPIHDFVKVALFQREISIPFSIGQIMGYFDKKVPEDFWMLYSIYAGMVIFSSVVWALRFVPEEIEEMIDRLYVLLEDHKNFETLKPAWYKPNNC</sequence>
<reference evidence="3 5" key="1">
    <citation type="submission" date="2015-07" db="EMBL/GenBank/DDBJ databases">
        <title>Fjat-14205 dsm 2895.</title>
        <authorList>
            <person name="Liu B."/>
            <person name="Wang J."/>
            <person name="Zhu Y."/>
            <person name="Liu G."/>
            <person name="Chen Q."/>
            <person name="Chen Z."/>
            <person name="Lan J."/>
            <person name="Che J."/>
            <person name="Ge C."/>
            <person name="Shi H."/>
            <person name="Pan Z."/>
            <person name="Liu X."/>
        </authorList>
    </citation>
    <scope>NUCLEOTIDE SEQUENCE [LARGE SCALE GENOMIC DNA]</scope>
    <source>
        <strain evidence="3 5">DSM 2895</strain>
    </source>
</reference>
<keyword evidence="1" id="KW-0472">Membrane</keyword>
<accession>A0A0D1UWX1</accession>
<name>A0A0D1UWX1_ANEMI</name>
<dbReference type="Proteomes" id="UP000037269">
    <property type="component" value="Unassembled WGS sequence"/>
</dbReference>
<evidence type="ECO:0000313" key="6">
    <source>
        <dbReference type="Proteomes" id="UP000182836"/>
    </source>
</evidence>
<dbReference type="InterPro" id="IPR002575">
    <property type="entry name" value="Aminoglycoside_PTrfase"/>
</dbReference>
<evidence type="ECO:0000313" key="3">
    <source>
        <dbReference type="EMBL" id="KON97576.1"/>
    </source>
</evidence>
<dbReference type="PANTHER" id="PTHR41283:SF1">
    <property type="entry name" value="AMINOGLYCOSIDE PHOSPHOTRANSFERASE DOMAIN-CONTAINING PROTEIN"/>
    <property type="match status" value="1"/>
</dbReference>